<dbReference type="InterPro" id="IPR001753">
    <property type="entry name" value="Enoyl-CoA_hydra/iso"/>
</dbReference>
<dbReference type="Pfam" id="PF00378">
    <property type="entry name" value="ECH_1"/>
    <property type="match status" value="1"/>
</dbReference>
<dbReference type="PANTHER" id="PTHR11941">
    <property type="entry name" value="ENOYL-COA HYDRATASE-RELATED"/>
    <property type="match status" value="1"/>
</dbReference>
<dbReference type="CDD" id="cd06558">
    <property type="entry name" value="crotonase-like"/>
    <property type="match status" value="1"/>
</dbReference>
<evidence type="ECO:0000313" key="3">
    <source>
        <dbReference type="Proteomes" id="UP001165366"/>
    </source>
</evidence>
<reference evidence="2" key="2">
    <citation type="submission" date="2024-05" db="EMBL/GenBank/DDBJ databases">
        <title>Rhodohalobacter halophilus gen. nov., sp. nov., a moderately halophilic member of the family Balneolaceae.</title>
        <authorList>
            <person name="Xia J."/>
        </authorList>
    </citation>
    <scope>NUCLEOTIDE SEQUENCE</scope>
    <source>
        <strain evidence="2">WB101</strain>
    </source>
</reference>
<dbReference type="RefSeq" id="WP_237852724.1">
    <property type="nucleotide sequence ID" value="NZ_JAKLWS010000004.1"/>
</dbReference>
<proteinExistence type="predicted"/>
<dbReference type="Proteomes" id="UP001165366">
    <property type="component" value="Unassembled WGS sequence"/>
</dbReference>
<dbReference type="SUPFAM" id="SSF52096">
    <property type="entry name" value="ClpP/crotonase"/>
    <property type="match status" value="1"/>
</dbReference>
<protein>
    <submittedName>
        <fullName evidence="2">Enoyl-CoA hydratase/isomerase family protein</fullName>
    </submittedName>
</protein>
<dbReference type="PANTHER" id="PTHR11941:SF27">
    <property type="entry name" value="ETHYLMALONYL-COA DECARBOXYLASE"/>
    <property type="match status" value="1"/>
</dbReference>
<dbReference type="InterPro" id="IPR029045">
    <property type="entry name" value="ClpP/crotonase-like_dom_sf"/>
</dbReference>
<sequence length="245" mass="28323">MSLIIKREPFITEAAINRPEVMNAINFDVMDQLESLLDELEKDEKLRLFVLTGTNNSFISGGDLREFHQIKDAEGAKEMTRRMISILERIENFPCWTLAAMNGPAYGGGWETILSFDFRIAISTAAIGFTQGKFYLPPGWGGITKLTETVGRNRTLYWLASQKIIDAKTALQSGLIQDVFDSNDYEEKLARLKKSLIKNDRKFIEYIKRRDLQNSQDEIEPFSTFWESEEHLERVEKFLSHRKEK</sequence>
<evidence type="ECO:0000313" key="2">
    <source>
        <dbReference type="EMBL" id="MCG2587881.1"/>
    </source>
</evidence>
<keyword evidence="1" id="KW-0456">Lyase</keyword>
<organism evidence="2 3">
    <name type="scientific">Rhodohalobacter sulfatireducens</name>
    <dbReference type="NCBI Taxonomy" id="2911366"/>
    <lineage>
        <taxon>Bacteria</taxon>
        <taxon>Pseudomonadati</taxon>
        <taxon>Balneolota</taxon>
        <taxon>Balneolia</taxon>
        <taxon>Balneolales</taxon>
        <taxon>Balneolaceae</taxon>
        <taxon>Rhodohalobacter</taxon>
    </lineage>
</organism>
<reference evidence="2" key="1">
    <citation type="submission" date="2022-01" db="EMBL/GenBank/DDBJ databases">
        <authorList>
            <person name="Wang Y."/>
        </authorList>
    </citation>
    <scope>NUCLEOTIDE SEQUENCE</scope>
    <source>
        <strain evidence="2">WB101</strain>
    </source>
</reference>
<dbReference type="EMBL" id="JAKLWS010000004">
    <property type="protein sequence ID" value="MCG2587881.1"/>
    <property type="molecule type" value="Genomic_DNA"/>
</dbReference>
<comment type="caution">
    <text evidence="2">The sequence shown here is derived from an EMBL/GenBank/DDBJ whole genome shotgun (WGS) entry which is preliminary data.</text>
</comment>
<gene>
    <name evidence="2" type="ORF">L6773_04855</name>
</gene>
<accession>A0ABS9KAL6</accession>
<keyword evidence="3" id="KW-1185">Reference proteome</keyword>
<dbReference type="Gene3D" id="3.90.226.10">
    <property type="entry name" value="2-enoyl-CoA Hydratase, Chain A, domain 1"/>
    <property type="match status" value="1"/>
</dbReference>
<name>A0ABS9KAL6_9BACT</name>
<evidence type="ECO:0000256" key="1">
    <source>
        <dbReference type="ARBA" id="ARBA00023239"/>
    </source>
</evidence>